<comment type="similarity">
    <text evidence="1 4">Belongs to the aldehyde dehydrogenase family.</text>
</comment>
<dbReference type="InterPro" id="IPR029510">
    <property type="entry name" value="Ald_DH_CS_GLU"/>
</dbReference>
<sequence length="499" mass="53391">MSFSLLDVRDRLGVQPGRMFIGGRWVDWDGPRFDQVSPATNEVMTSFAEAGRRGVDMAVAAARRAFDEGPWPRMAAQDRKRMLQRIIERIYDAEEELAQLQTLDNGIPYHFSRNSRLSGKACADIFDHYAGWIDKITGETYPQFSDASNFHYMSFREPVGVAGLITAWNAPLAMFAMKAGPALACGCTVVLKPSENTNLAATRLAQILAESDLPEGVFNFVTGAGGTGAALAGHPGVDKVSFTGSAAVGERIANASGLNMKRLSLELGGKSAGIVFPQARSVAGAATTLMGLCSTFLSGQVCSTSSRALVHVSVLDEFVHHATEQVRNVRFGNPFDAATTSAPMITRAHLERVLGFVESGKAEGAMLAFGGDRPGGDLANGNWVNPAMFVGVTNDMRIAREEIFGPVLSVIPFETEEEAIRIANDSEYGLAGTLWTADVTQAFRVARAIRSGSVGINGYASIPNAPMGGVKRSGIGREGGWPAIEAFTELKTINFNLDI</sequence>
<dbReference type="InterPro" id="IPR016162">
    <property type="entry name" value="Ald_DH_N"/>
</dbReference>
<dbReference type="InterPro" id="IPR016163">
    <property type="entry name" value="Ald_DH_C"/>
</dbReference>
<dbReference type="RefSeq" id="WP_116222663.1">
    <property type="nucleotide sequence ID" value="NZ_CP038197.1"/>
</dbReference>
<comment type="caution">
    <text evidence="6">The sequence shown here is derived from an EMBL/GenBank/DDBJ whole genome shotgun (WGS) entry which is preliminary data.</text>
</comment>
<dbReference type="Gene3D" id="3.40.605.10">
    <property type="entry name" value="Aldehyde Dehydrogenase, Chain A, domain 1"/>
    <property type="match status" value="1"/>
</dbReference>
<dbReference type="Pfam" id="PF00171">
    <property type="entry name" value="Aldedh"/>
    <property type="match status" value="1"/>
</dbReference>
<feature type="domain" description="Aldehyde dehydrogenase" evidence="5">
    <location>
        <begin position="25"/>
        <end position="493"/>
    </location>
</feature>
<evidence type="ECO:0000256" key="1">
    <source>
        <dbReference type="ARBA" id="ARBA00009986"/>
    </source>
</evidence>
<dbReference type="PANTHER" id="PTHR11699">
    <property type="entry name" value="ALDEHYDE DEHYDROGENASE-RELATED"/>
    <property type="match status" value="1"/>
</dbReference>
<evidence type="ECO:0000313" key="7">
    <source>
        <dbReference type="Proteomes" id="UP000256941"/>
    </source>
</evidence>
<dbReference type="PROSITE" id="PS00687">
    <property type="entry name" value="ALDEHYDE_DEHYDR_GLU"/>
    <property type="match status" value="1"/>
</dbReference>
<protein>
    <submittedName>
        <fullName evidence="6">Aldehyde dehydrogenase (NAD+)</fullName>
    </submittedName>
</protein>
<dbReference type="FunFam" id="3.40.605.10:FF:000007">
    <property type="entry name" value="NAD/NADP-dependent betaine aldehyde dehydrogenase"/>
    <property type="match status" value="1"/>
</dbReference>
<proteinExistence type="inferred from homology"/>
<feature type="active site" evidence="3">
    <location>
        <position position="266"/>
    </location>
</feature>
<dbReference type="InterPro" id="IPR016161">
    <property type="entry name" value="Ald_DH/histidinol_DH"/>
</dbReference>
<reference evidence="6 7" key="1">
    <citation type="submission" date="2018-08" db="EMBL/GenBank/DDBJ databases">
        <title>Genomic Encyclopedia of Archaeal and Bacterial Type Strains, Phase II (KMG-II): from individual species to whole genera.</title>
        <authorList>
            <person name="Goeker M."/>
        </authorList>
    </citation>
    <scope>NUCLEOTIDE SEQUENCE [LARGE SCALE GENOMIC DNA]</scope>
    <source>
        <strain evidence="6 7">DSM 17099</strain>
    </source>
</reference>
<dbReference type="FunFam" id="3.40.309.10:FF:000012">
    <property type="entry name" value="Betaine aldehyde dehydrogenase"/>
    <property type="match status" value="1"/>
</dbReference>
<gene>
    <name evidence="6" type="ORF">BDD41_3794</name>
</gene>
<evidence type="ECO:0000256" key="2">
    <source>
        <dbReference type="ARBA" id="ARBA00023002"/>
    </source>
</evidence>
<evidence type="ECO:0000259" key="5">
    <source>
        <dbReference type="Pfam" id="PF00171"/>
    </source>
</evidence>
<name>A0A3D9XE90_PARVE</name>
<dbReference type="Gene3D" id="3.40.309.10">
    <property type="entry name" value="Aldehyde Dehydrogenase, Chain A, domain 2"/>
    <property type="match status" value="1"/>
</dbReference>
<accession>A0A3D9XE90</accession>
<dbReference type="EMBL" id="QTUJ01000003">
    <property type="protein sequence ID" value="REF68724.1"/>
    <property type="molecule type" value="Genomic_DNA"/>
</dbReference>
<evidence type="ECO:0000256" key="4">
    <source>
        <dbReference type="RuleBase" id="RU003345"/>
    </source>
</evidence>
<dbReference type="Proteomes" id="UP000256941">
    <property type="component" value="Unassembled WGS sequence"/>
</dbReference>
<keyword evidence="2 4" id="KW-0560">Oxidoreductase</keyword>
<dbReference type="AlphaFoldDB" id="A0A3D9XE90"/>
<evidence type="ECO:0000313" key="6">
    <source>
        <dbReference type="EMBL" id="REF68724.1"/>
    </source>
</evidence>
<dbReference type="GO" id="GO:0016620">
    <property type="term" value="F:oxidoreductase activity, acting on the aldehyde or oxo group of donors, NAD or NADP as acceptor"/>
    <property type="evidence" value="ECO:0007669"/>
    <property type="project" value="InterPro"/>
</dbReference>
<dbReference type="InterPro" id="IPR015590">
    <property type="entry name" value="Aldehyde_DH_dom"/>
</dbReference>
<dbReference type="SUPFAM" id="SSF53720">
    <property type="entry name" value="ALDH-like"/>
    <property type="match status" value="1"/>
</dbReference>
<organism evidence="6 7">
    <name type="scientific">Paracoccus versutus</name>
    <name type="common">Thiobacillus versutus</name>
    <dbReference type="NCBI Taxonomy" id="34007"/>
    <lineage>
        <taxon>Bacteria</taxon>
        <taxon>Pseudomonadati</taxon>
        <taxon>Pseudomonadota</taxon>
        <taxon>Alphaproteobacteria</taxon>
        <taxon>Rhodobacterales</taxon>
        <taxon>Paracoccaceae</taxon>
        <taxon>Paracoccus</taxon>
    </lineage>
</organism>
<evidence type="ECO:0000256" key="3">
    <source>
        <dbReference type="PROSITE-ProRule" id="PRU10007"/>
    </source>
</evidence>